<keyword evidence="1" id="KW-0812">Transmembrane</keyword>
<dbReference type="Proteomes" id="UP001321763">
    <property type="component" value="Chromosome"/>
</dbReference>
<dbReference type="AlphaFoldDB" id="A0ABC8ECS5"/>
<dbReference type="EMBL" id="AP026818">
    <property type="protein sequence ID" value="BDR81057.1"/>
    <property type="molecule type" value="Genomic_DNA"/>
</dbReference>
<sequence length="68" mass="8117">MNKREVLEQLDSLIGNEVWIKDVKALKIAKKIIKEEYKFKSLCMSIILFITIIIFGSFVAMTYFMYYR</sequence>
<dbReference type="RefSeq" id="WP_317725015.1">
    <property type="nucleotide sequence ID" value="NZ_AP026818.1"/>
</dbReference>
<keyword evidence="1" id="KW-0472">Membrane</keyword>
<accession>A0ABC8ECS5</accession>
<evidence type="ECO:0000256" key="1">
    <source>
        <dbReference type="SAM" id="Phobius"/>
    </source>
</evidence>
<organism evidence="2 3">
    <name type="scientific">Clostridium tetani</name>
    <dbReference type="NCBI Taxonomy" id="1513"/>
    <lineage>
        <taxon>Bacteria</taxon>
        <taxon>Bacillati</taxon>
        <taxon>Bacillota</taxon>
        <taxon>Clostridia</taxon>
        <taxon>Eubacteriales</taxon>
        <taxon>Clostridiaceae</taxon>
        <taxon>Clostridium</taxon>
    </lineage>
</organism>
<protein>
    <submittedName>
        <fullName evidence="2">Uncharacterized protein</fullName>
    </submittedName>
</protein>
<gene>
    <name evidence="2" type="ORF">K234311028_13030</name>
</gene>
<evidence type="ECO:0000313" key="3">
    <source>
        <dbReference type="Proteomes" id="UP001321763"/>
    </source>
</evidence>
<proteinExistence type="predicted"/>
<name>A0ABC8ECS5_CLOTA</name>
<reference evidence="2 3" key="1">
    <citation type="submission" date="2022-09" db="EMBL/GenBank/DDBJ databases">
        <title>complete genome sequences of Clostridium tetani str. KHSU-234311-028 isolated from soil.</title>
        <authorList>
            <person name="Sekizuka T."/>
            <person name="Shitada C."/>
            <person name="Takahashi M."/>
            <person name="Kuroda M."/>
        </authorList>
    </citation>
    <scope>NUCLEOTIDE SEQUENCE [LARGE SCALE GENOMIC DNA]</scope>
    <source>
        <strain evidence="2 3">KHSU-234311-028</strain>
    </source>
</reference>
<evidence type="ECO:0000313" key="2">
    <source>
        <dbReference type="EMBL" id="BDR81057.1"/>
    </source>
</evidence>
<feature type="transmembrane region" description="Helical" evidence="1">
    <location>
        <begin position="42"/>
        <end position="66"/>
    </location>
</feature>
<keyword evidence="1" id="KW-1133">Transmembrane helix</keyword>